<comment type="caution">
    <text evidence="1">The sequence shown here is derived from an EMBL/GenBank/DDBJ whole genome shotgun (WGS) entry which is preliminary data.</text>
</comment>
<accession>A0A261EYQ2</accession>
<gene>
    <name evidence="1" type="ORF">PSSU_0756</name>
</gene>
<name>A0A261EYQ2_9BIFI</name>
<dbReference type="AlphaFoldDB" id="A0A261EYQ2"/>
<protein>
    <submittedName>
        <fullName evidence="1">Uncharacterized protein</fullName>
    </submittedName>
</protein>
<dbReference type="OrthoDB" id="3194844at2"/>
<dbReference type="Proteomes" id="UP000216454">
    <property type="component" value="Unassembled WGS sequence"/>
</dbReference>
<evidence type="ECO:0000313" key="2">
    <source>
        <dbReference type="Proteomes" id="UP000216454"/>
    </source>
</evidence>
<organism evidence="1 2">
    <name type="scientific">Pseudoscardovia suis</name>
    <dbReference type="NCBI Taxonomy" id="987063"/>
    <lineage>
        <taxon>Bacteria</taxon>
        <taxon>Bacillati</taxon>
        <taxon>Actinomycetota</taxon>
        <taxon>Actinomycetes</taxon>
        <taxon>Bifidobacteriales</taxon>
        <taxon>Bifidobacteriaceae</taxon>
        <taxon>Pseudoscardovia</taxon>
    </lineage>
</organism>
<dbReference type="EMBL" id="MWWQ01000006">
    <property type="protein sequence ID" value="OZG51973.1"/>
    <property type="molecule type" value="Genomic_DNA"/>
</dbReference>
<keyword evidence="2" id="KW-1185">Reference proteome</keyword>
<proteinExistence type="predicted"/>
<sequence length="82" mass="9206">MHGYGWIRGKPEFPDDWDEKKILDACIEIMKAKAPDIAARPGGREDADLVVDGKPIRVAITWSTNKKQGRHITSFFPAVEGR</sequence>
<reference evidence="1 2" key="1">
    <citation type="journal article" date="2017" name="BMC Genomics">
        <title>Comparative genomic and phylogenomic analyses of the Bifidobacteriaceae family.</title>
        <authorList>
            <person name="Lugli G.A."/>
            <person name="Milani C."/>
            <person name="Turroni F."/>
            <person name="Duranti S."/>
            <person name="Mancabelli L."/>
            <person name="Mangifesta M."/>
            <person name="Ferrario C."/>
            <person name="Modesto M."/>
            <person name="Mattarelli P."/>
            <person name="Jiri K."/>
            <person name="van Sinderen D."/>
            <person name="Ventura M."/>
        </authorList>
    </citation>
    <scope>NUCLEOTIDE SEQUENCE [LARGE SCALE GENOMIC DNA]</scope>
    <source>
        <strain evidence="1 2">DSM 24744</strain>
    </source>
</reference>
<evidence type="ECO:0000313" key="1">
    <source>
        <dbReference type="EMBL" id="OZG51973.1"/>
    </source>
</evidence>
<dbReference type="RefSeq" id="WP_094691081.1">
    <property type="nucleotide sequence ID" value="NZ_MWWQ01000006.1"/>
</dbReference>